<comment type="caution">
    <text evidence="8">The sequence shown here is derived from an EMBL/GenBank/DDBJ whole genome shotgun (WGS) entry which is preliminary data.</text>
</comment>
<evidence type="ECO:0000256" key="2">
    <source>
        <dbReference type="ARBA" id="ARBA00022737"/>
    </source>
</evidence>
<organism evidence="8 9">
    <name type="scientific">Rhizoclosmatium globosum</name>
    <dbReference type="NCBI Taxonomy" id="329046"/>
    <lineage>
        <taxon>Eukaryota</taxon>
        <taxon>Fungi</taxon>
        <taxon>Fungi incertae sedis</taxon>
        <taxon>Chytridiomycota</taxon>
        <taxon>Chytridiomycota incertae sedis</taxon>
        <taxon>Chytridiomycetes</taxon>
        <taxon>Chytridiales</taxon>
        <taxon>Chytriomycetaceae</taxon>
        <taxon>Rhizoclosmatium</taxon>
    </lineage>
</organism>
<evidence type="ECO:0000256" key="1">
    <source>
        <dbReference type="ARBA" id="ARBA00022723"/>
    </source>
</evidence>
<protein>
    <recommendedName>
        <fullName evidence="7">C2H2-type domain-containing protein</fullName>
    </recommendedName>
</protein>
<dbReference type="OrthoDB" id="30289at2759"/>
<dbReference type="PROSITE" id="PS00028">
    <property type="entry name" value="ZINC_FINGER_C2H2_1"/>
    <property type="match status" value="1"/>
</dbReference>
<gene>
    <name evidence="8" type="ORF">BCR33DRAFT_793106</name>
</gene>
<feature type="region of interest" description="Disordered" evidence="6">
    <location>
        <begin position="195"/>
        <end position="221"/>
    </location>
</feature>
<sequence>MDTVPATTRFPCLWGCPKTKEPCLLNFDDAETFKAHIEQDHIGSKKSGTQMRTLQCRWVGCARSEKVFDKRAHLLNHLTSHFTFKSFECVQCLTQFKWAHDLRKHVAKVHGGSVGDGAGAVKPLSKASAVKARKTSDSAQSKQINLVPHSNDALNTLLSVSPSLAPGSETVMNASSLLLMESPLLTATSNSCSSSSFESALTPPQESSQSSALGEMGATQKQQPSFSTQLNLCDISASTPSQLSHYIPSDPFFGAFSVMSNNGPSPERLMKLNPMQYQAYCNFRQHQRLQEELFLEHLMLGQQ</sequence>
<accession>A0A1Y2B368</accession>
<keyword evidence="9" id="KW-1185">Reference proteome</keyword>
<feature type="domain" description="C2H2-type" evidence="7">
    <location>
        <begin position="87"/>
        <end position="115"/>
    </location>
</feature>
<dbReference type="PANTHER" id="PTHR19818">
    <property type="entry name" value="ZINC FINGER PROTEIN ZIC AND GLI"/>
    <property type="match status" value="1"/>
</dbReference>
<evidence type="ECO:0000259" key="7">
    <source>
        <dbReference type="PROSITE" id="PS50157"/>
    </source>
</evidence>
<dbReference type="Proteomes" id="UP000193642">
    <property type="component" value="Unassembled WGS sequence"/>
</dbReference>
<evidence type="ECO:0000256" key="5">
    <source>
        <dbReference type="PROSITE-ProRule" id="PRU00042"/>
    </source>
</evidence>
<proteinExistence type="predicted"/>
<keyword evidence="1" id="KW-0479">Metal-binding</keyword>
<dbReference type="GO" id="GO:0045944">
    <property type="term" value="P:positive regulation of transcription by RNA polymerase II"/>
    <property type="evidence" value="ECO:0007669"/>
    <property type="project" value="UniProtKB-ARBA"/>
</dbReference>
<dbReference type="EMBL" id="MCGO01000089">
    <property type="protein sequence ID" value="ORY29279.1"/>
    <property type="molecule type" value="Genomic_DNA"/>
</dbReference>
<dbReference type="InterPro" id="IPR036236">
    <property type="entry name" value="Znf_C2H2_sf"/>
</dbReference>
<dbReference type="GO" id="GO:0000978">
    <property type="term" value="F:RNA polymerase II cis-regulatory region sequence-specific DNA binding"/>
    <property type="evidence" value="ECO:0007669"/>
    <property type="project" value="TreeGrafter"/>
</dbReference>
<evidence type="ECO:0000313" key="8">
    <source>
        <dbReference type="EMBL" id="ORY29279.1"/>
    </source>
</evidence>
<dbReference type="Gene3D" id="3.30.160.60">
    <property type="entry name" value="Classic Zinc Finger"/>
    <property type="match status" value="1"/>
</dbReference>
<feature type="compositionally biased region" description="Polar residues" evidence="6">
    <location>
        <begin position="202"/>
        <end position="212"/>
    </location>
</feature>
<keyword evidence="2" id="KW-0677">Repeat</keyword>
<dbReference type="SMART" id="SM00355">
    <property type="entry name" value="ZnF_C2H2"/>
    <property type="match status" value="3"/>
</dbReference>
<evidence type="ECO:0000256" key="6">
    <source>
        <dbReference type="SAM" id="MobiDB-lite"/>
    </source>
</evidence>
<keyword evidence="3 5" id="KW-0863">Zinc-finger</keyword>
<dbReference type="GO" id="GO:0000981">
    <property type="term" value="F:DNA-binding transcription factor activity, RNA polymerase II-specific"/>
    <property type="evidence" value="ECO:0007669"/>
    <property type="project" value="TreeGrafter"/>
</dbReference>
<evidence type="ECO:0000256" key="3">
    <source>
        <dbReference type="ARBA" id="ARBA00022771"/>
    </source>
</evidence>
<dbReference type="PROSITE" id="PS50157">
    <property type="entry name" value="ZINC_FINGER_C2H2_2"/>
    <property type="match status" value="1"/>
</dbReference>
<dbReference type="GO" id="GO:0005634">
    <property type="term" value="C:nucleus"/>
    <property type="evidence" value="ECO:0007669"/>
    <property type="project" value="UniProtKB-ARBA"/>
</dbReference>
<evidence type="ECO:0000256" key="4">
    <source>
        <dbReference type="ARBA" id="ARBA00022833"/>
    </source>
</evidence>
<reference evidence="8 9" key="1">
    <citation type="submission" date="2016-07" db="EMBL/GenBank/DDBJ databases">
        <title>Pervasive Adenine N6-methylation of Active Genes in Fungi.</title>
        <authorList>
            <consortium name="DOE Joint Genome Institute"/>
            <person name="Mondo S.J."/>
            <person name="Dannebaum R.O."/>
            <person name="Kuo R.C."/>
            <person name="Labutti K."/>
            <person name="Haridas S."/>
            <person name="Kuo A."/>
            <person name="Salamov A."/>
            <person name="Ahrendt S.R."/>
            <person name="Lipzen A."/>
            <person name="Sullivan W."/>
            <person name="Andreopoulos W.B."/>
            <person name="Clum A."/>
            <person name="Lindquist E."/>
            <person name="Daum C."/>
            <person name="Ramamoorthy G.K."/>
            <person name="Gryganskyi A."/>
            <person name="Culley D."/>
            <person name="Magnuson J.K."/>
            <person name="James T.Y."/>
            <person name="O'Malley M.A."/>
            <person name="Stajich J.E."/>
            <person name="Spatafora J.W."/>
            <person name="Visel A."/>
            <person name="Grigoriev I.V."/>
        </authorList>
    </citation>
    <scope>NUCLEOTIDE SEQUENCE [LARGE SCALE GENOMIC DNA]</scope>
    <source>
        <strain evidence="8 9">JEL800</strain>
    </source>
</reference>
<dbReference type="GO" id="GO:0008270">
    <property type="term" value="F:zinc ion binding"/>
    <property type="evidence" value="ECO:0007669"/>
    <property type="project" value="UniProtKB-KW"/>
</dbReference>
<dbReference type="InterPro" id="IPR050329">
    <property type="entry name" value="GLI_C2H2-zinc-finger"/>
</dbReference>
<keyword evidence="4" id="KW-0862">Zinc</keyword>
<name>A0A1Y2B368_9FUNG</name>
<evidence type="ECO:0000313" key="9">
    <source>
        <dbReference type="Proteomes" id="UP000193642"/>
    </source>
</evidence>
<dbReference type="AlphaFoldDB" id="A0A1Y2B368"/>
<dbReference type="InterPro" id="IPR013087">
    <property type="entry name" value="Znf_C2H2_type"/>
</dbReference>
<dbReference type="PANTHER" id="PTHR19818:SF139">
    <property type="entry name" value="PAIR-RULE PROTEIN ODD-PAIRED"/>
    <property type="match status" value="1"/>
</dbReference>
<dbReference type="STRING" id="329046.A0A1Y2B368"/>
<dbReference type="SUPFAM" id="SSF57667">
    <property type="entry name" value="beta-beta-alpha zinc fingers"/>
    <property type="match status" value="1"/>
</dbReference>